<dbReference type="Proteomes" id="UP000664288">
    <property type="component" value="Unassembled WGS sequence"/>
</dbReference>
<evidence type="ECO:0000313" key="1">
    <source>
        <dbReference type="EMBL" id="MBO0905758.1"/>
    </source>
</evidence>
<accession>A0ABS3J7V8</accession>
<dbReference type="RefSeq" id="WP_207352390.1">
    <property type="nucleotide sequence ID" value="NZ_JAFMPY010000025.1"/>
</dbReference>
<protein>
    <recommendedName>
        <fullName evidence="3">DUF104 domain-containing protein</fullName>
    </recommendedName>
</protein>
<proteinExistence type="predicted"/>
<evidence type="ECO:0008006" key="3">
    <source>
        <dbReference type="Google" id="ProtNLM"/>
    </source>
</evidence>
<reference evidence="1 2" key="1">
    <citation type="submission" date="2021-03" db="EMBL/GenBank/DDBJ databases">
        <title>Whole genome sequence of Jiella sp. MQZ13P-4.</title>
        <authorList>
            <person name="Tuo L."/>
        </authorList>
    </citation>
    <scope>NUCLEOTIDE SEQUENCE [LARGE SCALE GENOMIC DNA]</scope>
    <source>
        <strain evidence="1 2">MQZ13P-4</strain>
    </source>
</reference>
<dbReference type="EMBL" id="JAFMPY010000025">
    <property type="protein sequence ID" value="MBO0905758.1"/>
    <property type="molecule type" value="Genomic_DNA"/>
</dbReference>
<keyword evidence="2" id="KW-1185">Reference proteome</keyword>
<organism evidence="1 2">
    <name type="scientific">Jiella sonneratiae</name>
    <dbReference type="NCBI Taxonomy" id="2816856"/>
    <lineage>
        <taxon>Bacteria</taxon>
        <taxon>Pseudomonadati</taxon>
        <taxon>Pseudomonadota</taxon>
        <taxon>Alphaproteobacteria</taxon>
        <taxon>Hyphomicrobiales</taxon>
        <taxon>Aurantimonadaceae</taxon>
        <taxon>Jiella</taxon>
    </lineage>
</organism>
<name>A0ABS3J7V8_9HYPH</name>
<gene>
    <name evidence="1" type="ORF">J1C47_19100</name>
</gene>
<evidence type="ECO:0000313" key="2">
    <source>
        <dbReference type="Proteomes" id="UP000664288"/>
    </source>
</evidence>
<sequence length="73" mass="8287">MSEQTKIVVDDYPVDNLPEEVRRGIGAGERVRVTVETGAPLPRYLRFHGIAAHKKTTVEEAVARVRSLRDEWD</sequence>
<comment type="caution">
    <text evidence="1">The sequence shown here is derived from an EMBL/GenBank/DDBJ whole genome shotgun (WGS) entry which is preliminary data.</text>
</comment>